<evidence type="ECO:0000256" key="3">
    <source>
        <dbReference type="PROSITE-ProRule" id="PRU00284"/>
    </source>
</evidence>
<dbReference type="Pfam" id="PF00015">
    <property type="entry name" value="MCPsignal"/>
    <property type="match status" value="1"/>
</dbReference>
<protein>
    <submittedName>
        <fullName evidence="6">Methyl-accepting chemotaxis protein (MCP) signalling domain-containing protein</fullName>
    </submittedName>
</protein>
<dbReference type="InterPro" id="IPR051310">
    <property type="entry name" value="MCP_chemotaxis"/>
</dbReference>
<dbReference type="SUPFAM" id="SSF58104">
    <property type="entry name" value="Methyl-accepting chemotaxis protein (MCP) signaling domain"/>
    <property type="match status" value="1"/>
</dbReference>
<dbReference type="Proteomes" id="UP000198552">
    <property type="component" value="Unassembled WGS sequence"/>
</dbReference>
<dbReference type="PANTHER" id="PTHR43531">
    <property type="entry name" value="PROTEIN ICFG"/>
    <property type="match status" value="1"/>
</dbReference>
<comment type="similarity">
    <text evidence="2">Belongs to the methyl-accepting chemotaxis (MCP) protein family.</text>
</comment>
<evidence type="ECO:0000256" key="1">
    <source>
        <dbReference type="ARBA" id="ARBA00022481"/>
    </source>
</evidence>
<dbReference type="GO" id="GO:0006935">
    <property type="term" value="P:chemotaxis"/>
    <property type="evidence" value="ECO:0007669"/>
    <property type="project" value="TreeGrafter"/>
</dbReference>
<dbReference type="Gene3D" id="1.10.287.950">
    <property type="entry name" value="Methyl-accepting chemotaxis protein"/>
    <property type="match status" value="1"/>
</dbReference>
<dbReference type="PANTHER" id="PTHR43531:SF14">
    <property type="entry name" value="METHYL-ACCEPTING CHEMOTAXIS PROTEIN I-RELATED"/>
    <property type="match status" value="1"/>
</dbReference>
<accession>A0A1G9TQ68</accession>
<evidence type="ECO:0000313" key="7">
    <source>
        <dbReference type="Proteomes" id="UP000198552"/>
    </source>
</evidence>
<evidence type="ECO:0000313" key="6">
    <source>
        <dbReference type="EMBL" id="SDM49801.1"/>
    </source>
</evidence>
<gene>
    <name evidence="6" type="ORF">SAMN05428957_106264</name>
</gene>
<evidence type="ECO:0000256" key="2">
    <source>
        <dbReference type="ARBA" id="ARBA00029447"/>
    </source>
</evidence>
<feature type="compositionally biased region" description="Low complexity" evidence="4">
    <location>
        <begin position="144"/>
        <end position="160"/>
    </location>
</feature>
<dbReference type="AlphaFoldDB" id="A0A1G9TQ68"/>
<keyword evidence="7" id="KW-1185">Reference proteome</keyword>
<feature type="domain" description="Methyl-accepting transducer" evidence="5">
    <location>
        <begin position="1"/>
        <end position="94"/>
    </location>
</feature>
<dbReference type="STRING" id="1527607.SAMN05428957_106264"/>
<dbReference type="GO" id="GO:0005886">
    <property type="term" value="C:plasma membrane"/>
    <property type="evidence" value="ECO:0007669"/>
    <property type="project" value="TreeGrafter"/>
</dbReference>
<dbReference type="EMBL" id="FNHP01000006">
    <property type="protein sequence ID" value="SDM49801.1"/>
    <property type="molecule type" value="Genomic_DNA"/>
</dbReference>
<name>A0A1G9TQ68_9BURK</name>
<feature type="non-terminal residue" evidence="6">
    <location>
        <position position="1"/>
    </location>
</feature>
<feature type="region of interest" description="Disordered" evidence="4">
    <location>
        <begin position="133"/>
        <end position="160"/>
    </location>
</feature>
<dbReference type="GO" id="GO:0004888">
    <property type="term" value="F:transmembrane signaling receptor activity"/>
    <property type="evidence" value="ECO:0007669"/>
    <property type="project" value="TreeGrafter"/>
</dbReference>
<sequence>RSAEAAKEIKQLIGASVDSVQAGSAQVEQAGQGMHGIVEGVRRVGELIAEITASSAEQANGIGQVNQAVAQLDQMTQQNAALVEQSSAAAAAMHEQAQRLAQVVAVFRVGQEAPATGARPLPRAAAAMPAPRLADGAGKPRMPAPAAIKKAAAPAPAAPRIAAPPRAELAMAGAQDDWESF</sequence>
<organism evidence="6 7">
    <name type="scientific">Oryzisolibacter propanilivorax</name>
    <dbReference type="NCBI Taxonomy" id="1527607"/>
    <lineage>
        <taxon>Bacteria</taxon>
        <taxon>Pseudomonadati</taxon>
        <taxon>Pseudomonadota</taxon>
        <taxon>Betaproteobacteria</taxon>
        <taxon>Burkholderiales</taxon>
        <taxon>Comamonadaceae</taxon>
        <taxon>Oryzisolibacter</taxon>
    </lineage>
</organism>
<reference evidence="7" key="1">
    <citation type="submission" date="2016-10" db="EMBL/GenBank/DDBJ databases">
        <authorList>
            <person name="Varghese N."/>
            <person name="Submissions S."/>
        </authorList>
    </citation>
    <scope>NUCLEOTIDE SEQUENCE [LARGE SCALE GENOMIC DNA]</scope>
    <source>
        <strain evidence="7">EPL6</strain>
    </source>
</reference>
<evidence type="ECO:0000259" key="5">
    <source>
        <dbReference type="PROSITE" id="PS50111"/>
    </source>
</evidence>
<keyword evidence="1" id="KW-0488">Methylation</keyword>
<dbReference type="GO" id="GO:0007165">
    <property type="term" value="P:signal transduction"/>
    <property type="evidence" value="ECO:0007669"/>
    <property type="project" value="UniProtKB-KW"/>
</dbReference>
<dbReference type="InterPro" id="IPR004089">
    <property type="entry name" value="MCPsignal_dom"/>
</dbReference>
<evidence type="ECO:0000256" key="4">
    <source>
        <dbReference type="SAM" id="MobiDB-lite"/>
    </source>
</evidence>
<dbReference type="PROSITE" id="PS50111">
    <property type="entry name" value="CHEMOTAXIS_TRANSDUC_2"/>
    <property type="match status" value="1"/>
</dbReference>
<dbReference type="RefSeq" id="WP_245704024.1">
    <property type="nucleotide sequence ID" value="NZ_FNHP01000006.1"/>
</dbReference>
<keyword evidence="3" id="KW-0807">Transducer</keyword>
<proteinExistence type="inferred from homology"/>